<evidence type="ECO:0000256" key="11">
    <source>
        <dbReference type="ARBA" id="ARBA00038053"/>
    </source>
</evidence>
<keyword evidence="19" id="KW-1185">Reference proteome</keyword>
<evidence type="ECO:0000256" key="6">
    <source>
        <dbReference type="ARBA" id="ARBA00022984"/>
    </source>
</evidence>
<evidence type="ECO:0000256" key="7">
    <source>
        <dbReference type="ARBA" id="ARBA00022989"/>
    </source>
</evidence>
<dbReference type="PATRIC" id="fig|1423749.3.peg.1579"/>
<keyword evidence="7 17" id="KW-1133">Transmembrane helix</keyword>
<proteinExistence type="inferred from homology"/>
<feature type="transmembrane region" description="Helical" evidence="17">
    <location>
        <begin position="12"/>
        <end position="34"/>
    </location>
</feature>
<feature type="transmembrane region" description="Helical" evidence="17">
    <location>
        <begin position="153"/>
        <end position="185"/>
    </location>
</feature>
<dbReference type="GO" id="GO:0051301">
    <property type="term" value="P:cell division"/>
    <property type="evidence" value="ECO:0007669"/>
    <property type="project" value="UniProtKB-KW"/>
</dbReference>
<dbReference type="InterPro" id="IPR018365">
    <property type="entry name" value="Cell_cycle_FtsW-rel_CS"/>
</dbReference>
<evidence type="ECO:0000256" key="9">
    <source>
        <dbReference type="ARBA" id="ARBA00032370"/>
    </source>
</evidence>
<accession>A0A0R1VBH9</accession>
<evidence type="ECO:0000256" key="14">
    <source>
        <dbReference type="ARBA" id="ARBA00044770"/>
    </source>
</evidence>
<dbReference type="Pfam" id="PF01098">
    <property type="entry name" value="FTSW_RODA_SPOVE"/>
    <property type="match status" value="1"/>
</dbReference>
<feature type="transmembrane region" description="Helical" evidence="17">
    <location>
        <begin position="192"/>
        <end position="212"/>
    </location>
</feature>
<feature type="transmembrane region" description="Helical" evidence="17">
    <location>
        <begin position="352"/>
        <end position="373"/>
    </location>
</feature>
<evidence type="ECO:0000256" key="13">
    <source>
        <dbReference type="ARBA" id="ARBA00041418"/>
    </source>
</evidence>
<dbReference type="GO" id="GO:0009252">
    <property type="term" value="P:peptidoglycan biosynthetic process"/>
    <property type="evidence" value="ECO:0007669"/>
    <property type="project" value="UniProtKB-KW"/>
</dbReference>
<keyword evidence="18" id="KW-0132">Cell division</keyword>
<comment type="subcellular location">
    <subcellularLocation>
        <location evidence="1">Membrane</location>
        <topology evidence="1">Multi-pass membrane protein</topology>
    </subcellularLocation>
</comment>
<dbReference type="GO" id="GO:0008360">
    <property type="term" value="P:regulation of cell shape"/>
    <property type="evidence" value="ECO:0007669"/>
    <property type="project" value="UniProtKB-KW"/>
</dbReference>
<evidence type="ECO:0000256" key="3">
    <source>
        <dbReference type="ARBA" id="ARBA00022679"/>
    </source>
</evidence>
<protein>
    <recommendedName>
        <fullName evidence="12">Probable peptidoglycan glycosyltransferase FtsW</fullName>
        <ecNumber evidence="14">2.4.99.28</ecNumber>
    </recommendedName>
    <alternativeName>
        <fullName evidence="13">Cell division protein FtsW</fullName>
    </alternativeName>
    <alternativeName>
        <fullName evidence="10">Cell wall polymerase</fullName>
    </alternativeName>
    <alternativeName>
        <fullName evidence="9">Peptidoglycan polymerase</fullName>
    </alternativeName>
</protein>
<dbReference type="GO" id="GO:0032153">
    <property type="term" value="C:cell division site"/>
    <property type="evidence" value="ECO:0007669"/>
    <property type="project" value="TreeGrafter"/>
</dbReference>
<feature type="transmembrane region" description="Helical" evidence="17">
    <location>
        <begin position="286"/>
        <end position="307"/>
    </location>
</feature>
<comment type="catalytic activity">
    <reaction evidence="15">
        <text>[GlcNAc-(1-&gt;4)-Mur2Ac(oyl-L-Ala-gamma-D-Glu-L-Lys-D-Ala-D-Ala)](n)-di-trans,octa-cis-undecaprenyl diphosphate + beta-D-GlcNAc-(1-&gt;4)-Mur2Ac(oyl-L-Ala-gamma-D-Glu-L-Lys-D-Ala-D-Ala)-di-trans,octa-cis-undecaprenyl diphosphate = [GlcNAc-(1-&gt;4)-Mur2Ac(oyl-L-Ala-gamma-D-Glu-L-Lys-D-Ala-D-Ala)](n+1)-di-trans,octa-cis-undecaprenyl diphosphate + di-trans,octa-cis-undecaprenyl diphosphate + H(+)</text>
        <dbReference type="Rhea" id="RHEA:23708"/>
        <dbReference type="Rhea" id="RHEA-COMP:9602"/>
        <dbReference type="Rhea" id="RHEA-COMP:9603"/>
        <dbReference type="ChEBI" id="CHEBI:15378"/>
        <dbReference type="ChEBI" id="CHEBI:58405"/>
        <dbReference type="ChEBI" id="CHEBI:60033"/>
        <dbReference type="ChEBI" id="CHEBI:78435"/>
        <dbReference type="EC" id="2.4.99.28"/>
    </reaction>
</comment>
<evidence type="ECO:0000256" key="16">
    <source>
        <dbReference type="ARBA" id="ARBA00049966"/>
    </source>
</evidence>
<dbReference type="InterPro" id="IPR001182">
    <property type="entry name" value="FtsW/RodA"/>
</dbReference>
<dbReference type="GO" id="GO:0015648">
    <property type="term" value="F:lipid-linked peptidoglycan transporter activity"/>
    <property type="evidence" value="ECO:0007669"/>
    <property type="project" value="TreeGrafter"/>
</dbReference>
<keyword evidence="2" id="KW-0328">Glycosyltransferase</keyword>
<dbReference type="Proteomes" id="UP000051739">
    <property type="component" value="Unassembled WGS sequence"/>
</dbReference>
<evidence type="ECO:0000313" key="18">
    <source>
        <dbReference type="EMBL" id="KRM02830.1"/>
    </source>
</evidence>
<evidence type="ECO:0000256" key="15">
    <source>
        <dbReference type="ARBA" id="ARBA00049902"/>
    </source>
</evidence>
<dbReference type="GO" id="GO:0008955">
    <property type="term" value="F:peptidoglycan glycosyltransferase activity"/>
    <property type="evidence" value="ECO:0007669"/>
    <property type="project" value="UniProtKB-EC"/>
</dbReference>
<comment type="similarity">
    <text evidence="11">Belongs to the SEDS family. FtsW subfamily.</text>
</comment>
<keyword evidence="3" id="KW-0808">Transferase</keyword>
<evidence type="ECO:0000256" key="4">
    <source>
        <dbReference type="ARBA" id="ARBA00022692"/>
    </source>
</evidence>
<evidence type="ECO:0000256" key="17">
    <source>
        <dbReference type="SAM" id="Phobius"/>
    </source>
</evidence>
<sequence length="389" mass="42266">MNKQKKRSVLGWDPYLLIPYLILCIIGIVMVYSASADVAMQVGGTARSYLVKQSIFALVGIGIFFLLSRVNLTFWRSKYTLGFLSGLLIVLLVYVRFFGAAVNGARGWVNLGPVSIQPAEVCKFFLTIYLADQFARYENLSRSDYLSKLRKPIILTIVLIGLILSQPDTGGALINASIFLVIIMASRIPWKYGATALVGGVLALLIGLPYVAQLFAKIGGYRAARFVAYLNPFANASGSGTQLVNSYYAISNGGIFGSGIGNSIQKMGYLPESNTDFILAIISEELGLVTVLIILALLATLICRIILLGIRSNNLYETLLCYGTGTFFAVETMFNVGAVCGLLPITGVTLPFISYGGSSMFVLSASLGLVANVERRMRRQKARHRQEVA</sequence>
<comment type="caution">
    <text evidence="18">The sequence shown here is derived from an EMBL/GenBank/DDBJ whole genome shotgun (WGS) entry which is preliminary data.</text>
</comment>
<keyword evidence="18" id="KW-0131">Cell cycle</keyword>
<dbReference type="EMBL" id="AZFN01000006">
    <property type="protein sequence ID" value="KRM02830.1"/>
    <property type="molecule type" value="Genomic_DNA"/>
</dbReference>
<dbReference type="AlphaFoldDB" id="A0A0R1VBH9"/>
<gene>
    <name evidence="18" type="ORF">FC60_GL001526</name>
</gene>
<evidence type="ECO:0000256" key="1">
    <source>
        <dbReference type="ARBA" id="ARBA00004141"/>
    </source>
</evidence>
<dbReference type="PANTHER" id="PTHR30474">
    <property type="entry name" value="CELL CYCLE PROTEIN"/>
    <property type="match status" value="1"/>
</dbReference>
<evidence type="ECO:0000256" key="10">
    <source>
        <dbReference type="ARBA" id="ARBA00033270"/>
    </source>
</evidence>
<evidence type="ECO:0000256" key="5">
    <source>
        <dbReference type="ARBA" id="ARBA00022960"/>
    </source>
</evidence>
<dbReference type="GO" id="GO:0005886">
    <property type="term" value="C:plasma membrane"/>
    <property type="evidence" value="ECO:0007669"/>
    <property type="project" value="TreeGrafter"/>
</dbReference>
<evidence type="ECO:0000313" key="19">
    <source>
        <dbReference type="Proteomes" id="UP000051739"/>
    </source>
</evidence>
<organism evidence="18 19">
    <name type="scientific">Limosilactobacillus gastricus DSM 16045</name>
    <dbReference type="NCBI Taxonomy" id="1423749"/>
    <lineage>
        <taxon>Bacteria</taxon>
        <taxon>Bacillati</taxon>
        <taxon>Bacillota</taxon>
        <taxon>Bacilli</taxon>
        <taxon>Lactobacillales</taxon>
        <taxon>Lactobacillaceae</taxon>
        <taxon>Limosilactobacillus</taxon>
    </lineage>
</organism>
<dbReference type="PROSITE" id="PS00428">
    <property type="entry name" value="FTSW_RODA_SPOVE"/>
    <property type="match status" value="1"/>
</dbReference>
<reference evidence="18 19" key="1">
    <citation type="journal article" date="2015" name="Genome Announc.">
        <title>Expanding the biotechnology potential of lactobacilli through comparative genomics of 213 strains and associated genera.</title>
        <authorList>
            <person name="Sun Z."/>
            <person name="Harris H.M."/>
            <person name="McCann A."/>
            <person name="Guo C."/>
            <person name="Argimon S."/>
            <person name="Zhang W."/>
            <person name="Yang X."/>
            <person name="Jeffery I.B."/>
            <person name="Cooney J.C."/>
            <person name="Kagawa T.F."/>
            <person name="Liu W."/>
            <person name="Song Y."/>
            <person name="Salvetti E."/>
            <person name="Wrobel A."/>
            <person name="Rasinkangas P."/>
            <person name="Parkhill J."/>
            <person name="Rea M.C."/>
            <person name="O'Sullivan O."/>
            <person name="Ritari J."/>
            <person name="Douillard F.P."/>
            <person name="Paul Ross R."/>
            <person name="Yang R."/>
            <person name="Briner A.E."/>
            <person name="Felis G.E."/>
            <person name="de Vos W.M."/>
            <person name="Barrangou R."/>
            <person name="Klaenhammer T.R."/>
            <person name="Caufield P.W."/>
            <person name="Cui Y."/>
            <person name="Zhang H."/>
            <person name="O'Toole P.W."/>
        </authorList>
    </citation>
    <scope>NUCLEOTIDE SEQUENCE [LARGE SCALE GENOMIC DNA]</scope>
    <source>
        <strain evidence="18 19">DSM 16045</strain>
    </source>
</reference>
<evidence type="ECO:0000256" key="8">
    <source>
        <dbReference type="ARBA" id="ARBA00023136"/>
    </source>
</evidence>
<keyword evidence="5" id="KW-0133">Cell shape</keyword>
<feature type="transmembrane region" description="Helical" evidence="17">
    <location>
        <begin position="79"/>
        <end position="99"/>
    </location>
</feature>
<feature type="transmembrane region" description="Helical" evidence="17">
    <location>
        <begin position="54"/>
        <end position="72"/>
    </location>
</feature>
<evidence type="ECO:0000256" key="12">
    <source>
        <dbReference type="ARBA" id="ARBA00041185"/>
    </source>
</evidence>
<feature type="transmembrane region" description="Helical" evidence="17">
    <location>
        <begin position="319"/>
        <end position="346"/>
    </location>
</feature>
<name>A0A0R1VBH9_9LACO</name>
<dbReference type="PANTHER" id="PTHR30474:SF2">
    <property type="entry name" value="PEPTIDOGLYCAN GLYCOSYLTRANSFERASE FTSW-RELATED"/>
    <property type="match status" value="1"/>
</dbReference>
<evidence type="ECO:0000256" key="2">
    <source>
        <dbReference type="ARBA" id="ARBA00022676"/>
    </source>
</evidence>
<keyword evidence="4 17" id="KW-0812">Transmembrane</keyword>
<keyword evidence="8 17" id="KW-0472">Membrane</keyword>
<keyword evidence="6" id="KW-0573">Peptidoglycan synthesis</keyword>
<dbReference type="RefSeq" id="WP_056936989.1">
    <property type="nucleotide sequence ID" value="NZ_AZFN01000006.1"/>
</dbReference>
<comment type="function">
    <text evidence="16">Peptidoglycan polymerase that is essential for cell division.</text>
</comment>
<dbReference type="EC" id="2.4.99.28" evidence="14"/>